<evidence type="ECO:0000313" key="3">
    <source>
        <dbReference type="Proteomes" id="UP000233524"/>
    </source>
</evidence>
<dbReference type="InParanoid" id="A0A2N3MZC7"/>
<keyword evidence="3" id="KW-1185">Reference proteome</keyword>
<dbReference type="VEuPathDB" id="FungiDB:jhhlp_008211"/>
<dbReference type="Proteomes" id="UP000233524">
    <property type="component" value="Unassembled WGS sequence"/>
</dbReference>
<comment type="caution">
    <text evidence="2">The sequence shown here is derived from an EMBL/GenBank/DDBJ whole genome shotgun (WGS) entry which is preliminary data.</text>
</comment>
<sequence>MSDRTAVVLVSGAFGLPAFYDGIVESLREKGIEMWVPHLLSVGLETGPRPGLLPTMYDDAALIAKEITSLANTGKDVIVMSHSYGGCPATESVKGLTKKEREAQGKQGGVVRLAYMAALIPAVGVAASGVLHDTPVENRIMMTMDENGWVSFDDPTEVAAITLSDLPKEEQARWAKMYPTHSSASFDNELTHAGYKHVPVSYLVCEGDGTVTVNAQKEMIQLVESVTGNKVDVTTIKSGHVPIFSAPQDVVAWVVRLVEMNSPGR</sequence>
<organism evidence="2 3">
    <name type="scientific">Lomentospora prolificans</name>
    <dbReference type="NCBI Taxonomy" id="41688"/>
    <lineage>
        <taxon>Eukaryota</taxon>
        <taxon>Fungi</taxon>
        <taxon>Dikarya</taxon>
        <taxon>Ascomycota</taxon>
        <taxon>Pezizomycotina</taxon>
        <taxon>Sordariomycetes</taxon>
        <taxon>Hypocreomycetidae</taxon>
        <taxon>Microascales</taxon>
        <taxon>Microascaceae</taxon>
        <taxon>Lomentospora</taxon>
    </lineage>
</organism>
<accession>A0A2N3MZC7</accession>
<evidence type="ECO:0000259" key="1">
    <source>
        <dbReference type="Pfam" id="PF12697"/>
    </source>
</evidence>
<dbReference type="OrthoDB" id="1263307at2759"/>
<dbReference type="Gene3D" id="3.40.50.1820">
    <property type="entry name" value="alpha/beta hydrolase"/>
    <property type="match status" value="1"/>
</dbReference>
<dbReference type="Pfam" id="PF12697">
    <property type="entry name" value="Abhydrolase_6"/>
    <property type="match status" value="1"/>
</dbReference>
<proteinExistence type="predicted"/>
<dbReference type="InterPro" id="IPR029058">
    <property type="entry name" value="AB_hydrolase_fold"/>
</dbReference>
<dbReference type="InterPro" id="IPR000073">
    <property type="entry name" value="AB_hydrolase_1"/>
</dbReference>
<dbReference type="AlphaFoldDB" id="A0A2N3MZC7"/>
<dbReference type="PANTHER" id="PTHR37017">
    <property type="entry name" value="AB HYDROLASE-1 DOMAIN-CONTAINING PROTEIN-RELATED"/>
    <property type="match status" value="1"/>
</dbReference>
<name>A0A2N3MZC7_9PEZI</name>
<evidence type="ECO:0000313" key="2">
    <source>
        <dbReference type="EMBL" id="PKS05520.1"/>
    </source>
</evidence>
<dbReference type="InterPro" id="IPR052897">
    <property type="entry name" value="Sec-Metab_Biosynth_Hydrolase"/>
</dbReference>
<dbReference type="SUPFAM" id="SSF53474">
    <property type="entry name" value="alpha/beta-Hydrolases"/>
    <property type="match status" value="1"/>
</dbReference>
<protein>
    <recommendedName>
        <fullName evidence="1">AB hydrolase-1 domain-containing protein</fullName>
    </recommendedName>
</protein>
<feature type="domain" description="AB hydrolase-1" evidence="1">
    <location>
        <begin position="7"/>
        <end position="252"/>
    </location>
</feature>
<dbReference type="EMBL" id="NLAX01001588">
    <property type="protein sequence ID" value="PKS05520.1"/>
    <property type="molecule type" value="Genomic_DNA"/>
</dbReference>
<gene>
    <name evidence="2" type="ORF">jhhlp_008211</name>
</gene>
<dbReference type="PANTHER" id="PTHR37017:SF11">
    <property type="entry name" value="ESTERASE_LIPASE_THIOESTERASE DOMAIN-CONTAINING PROTEIN"/>
    <property type="match status" value="1"/>
</dbReference>
<reference evidence="2 3" key="1">
    <citation type="journal article" date="2017" name="G3 (Bethesda)">
        <title>First Draft Genome Sequence of the Pathogenic Fungus Lomentospora prolificans (Formerly Scedosporium prolificans).</title>
        <authorList>
            <person name="Luo R."/>
            <person name="Zimin A."/>
            <person name="Workman R."/>
            <person name="Fan Y."/>
            <person name="Pertea G."/>
            <person name="Grossman N."/>
            <person name="Wear M.P."/>
            <person name="Jia B."/>
            <person name="Miller H."/>
            <person name="Casadevall A."/>
            <person name="Timp W."/>
            <person name="Zhang S.X."/>
            <person name="Salzberg S.L."/>
        </authorList>
    </citation>
    <scope>NUCLEOTIDE SEQUENCE [LARGE SCALE GENOMIC DNA]</scope>
    <source>
        <strain evidence="2 3">JHH-5317</strain>
    </source>
</reference>